<dbReference type="GO" id="GO:0006429">
    <property type="term" value="P:leucyl-tRNA aminoacylation"/>
    <property type="evidence" value="ECO:0007669"/>
    <property type="project" value="InterPro"/>
</dbReference>
<sequence length="300" mass="34953">MLTIKEDKGTGIVTSVPSDSPDDYAALIDLKKKQALREKYNITDDMVFSYDPIPIIEVPEFGNLCAVTLYDKLKIQSQNDKVKLLQAKEMAYLKGFYDGVLLVGQYKGNKVQDVKKYVQKELINEGKAVIYYEPEKTIISRSNDECVVALCNQWYLDYGEETWKREAIEALNNLNTFHDEVRKNFMACLNWLHEYACSRTYGLGTKLPWDENWLIESLSDSTIYMAYYTVAHLLQGGTFKGDKPNSYNIKPDEMTSEVWDYIFFKDTKYPETKIKKEALDHMRREFNYWYPVDLRVSGKI</sequence>
<evidence type="ECO:0000256" key="4">
    <source>
        <dbReference type="ARBA" id="ARBA00022840"/>
    </source>
</evidence>
<dbReference type="PANTHER" id="PTHR45794">
    <property type="entry name" value="LEUCYL-TRNA SYNTHETASE"/>
    <property type="match status" value="1"/>
</dbReference>
<dbReference type="PANTHER" id="PTHR45794:SF1">
    <property type="entry name" value="LEUCINE--TRNA LIGASE, CYTOPLASMIC"/>
    <property type="match status" value="1"/>
</dbReference>
<dbReference type="Gene3D" id="3.40.50.620">
    <property type="entry name" value="HUPs"/>
    <property type="match status" value="1"/>
</dbReference>
<evidence type="ECO:0000313" key="7">
    <source>
        <dbReference type="EMBL" id="AEY60470.1"/>
    </source>
</evidence>
<gene>
    <name evidence="7" type="ORF">ACCB08868</name>
</gene>
<keyword evidence="5" id="KW-0648">Protein biosynthesis</keyword>
<reference evidence="7" key="1">
    <citation type="submission" date="2011-11" db="EMBL/GenBank/DDBJ databases">
        <title>Decoding the brain transcriptome of the Eastern honeybee (Apis cerana) based on pyrosequencing.</title>
        <authorList>
            <person name="Sun L."/>
            <person name="Zheng H."/>
            <person name="Wang Y."/>
            <person name="Xie X."/>
            <person name="Zhu Y."/>
            <person name="Gu W."/>
            <person name="Wang S."/>
        </authorList>
    </citation>
    <scope>NUCLEOTIDE SEQUENCE</scope>
    <source>
        <tissue evidence="7">Brain</tissue>
    </source>
</reference>
<evidence type="ECO:0000256" key="5">
    <source>
        <dbReference type="ARBA" id="ARBA00022917"/>
    </source>
</evidence>
<proteinExistence type="evidence at transcript level"/>
<dbReference type="GO" id="GO:0002161">
    <property type="term" value="F:aminoacyl-tRNA deacylase activity"/>
    <property type="evidence" value="ECO:0007669"/>
    <property type="project" value="InterPro"/>
</dbReference>
<keyword evidence="6 7" id="KW-0030">Aminoacyl-tRNA synthetase</keyword>
<comment type="similarity">
    <text evidence="1">Belongs to the class-I aminoacyl-tRNA synthetase family.</text>
</comment>
<evidence type="ECO:0000256" key="6">
    <source>
        <dbReference type="ARBA" id="ARBA00023146"/>
    </source>
</evidence>
<evidence type="ECO:0000256" key="3">
    <source>
        <dbReference type="ARBA" id="ARBA00022741"/>
    </source>
</evidence>
<dbReference type="SUPFAM" id="SSF52374">
    <property type="entry name" value="Nucleotidylyl transferase"/>
    <property type="match status" value="1"/>
</dbReference>
<evidence type="ECO:0000256" key="2">
    <source>
        <dbReference type="ARBA" id="ARBA00022598"/>
    </source>
</evidence>
<name>V9IHD8_APICE</name>
<protein>
    <submittedName>
        <fullName evidence="7">Leucyl-tRNA synthetase, cytoplasmic</fullName>
    </submittedName>
</protein>
<dbReference type="SUPFAM" id="SSF50677">
    <property type="entry name" value="ValRS/IleRS/LeuRS editing domain"/>
    <property type="match status" value="1"/>
</dbReference>
<dbReference type="GO" id="GO:0005524">
    <property type="term" value="F:ATP binding"/>
    <property type="evidence" value="ECO:0007669"/>
    <property type="project" value="UniProtKB-KW"/>
</dbReference>
<keyword evidence="2" id="KW-0436">Ligase</keyword>
<keyword evidence="4" id="KW-0067">ATP-binding</keyword>
<dbReference type="InterPro" id="IPR014729">
    <property type="entry name" value="Rossmann-like_a/b/a_fold"/>
</dbReference>
<dbReference type="GO" id="GO:0004823">
    <property type="term" value="F:leucine-tRNA ligase activity"/>
    <property type="evidence" value="ECO:0007669"/>
    <property type="project" value="InterPro"/>
</dbReference>
<accession>V9IHD8</accession>
<dbReference type="InterPro" id="IPR009008">
    <property type="entry name" value="Val/Leu/Ile-tRNA-synth_edit"/>
</dbReference>
<dbReference type="InterPro" id="IPR004493">
    <property type="entry name" value="Leu-tRNA-synth_Ia_arc/euk"/>
</dbReference>
<keyword evidence="3" id="KW-0547">Nucleotide-binding</keyword>
<dbReference type="EMBL" id="JR047647">
    <property type="protein sequence ID" value="AEY60470.1"/>
    <property type="molecule type" value="mRNA"/>
</dbReference>
<evidence type="ECO:0000256" key="1">
    <source>
        <dbReference type="ARBA" id="ARBA00005594"/>
    </source>
</evidence>
<dbReference type="AlphaFoldDB" id="V9IHD8"/>
<organism evidence="7">
    <name type="scientific">Apis cerana</name>
    <name type="common">Indian honeybee</name>
    <dbReference type="NCBI Taxonomy" id="7461"/>
    <lineage>
        <taxon>Eukaryota</taxon>
        <taxon>Metazoa</taxon>
        <taxon>Ecdysozoa</taxon>
        <taxon>Arthropoda</taxon>
        <taxon>Hexapoda</taxon>
        <taxon>Insecta</taxon>
        <taxon>Pterygota</taxon>
        <taxon>Neoptera</taxon>
        <taxon>Endopterygota</taxon>
        <taxon>Hymenoptera</taxon>
        <taxon>Apocrita</taxon>
        <taxon>Aculeata</taxon>
        <taxon>Apoidea</taxon>
        <taxon>Anthophila</taxon>
        <taxon>Apidae</taxon>
        <taxon>Apis</taxon>
    </lineage>
</organism>